<dbReference type="NCBIfam" id="NF005112">
    <property type="entry name" value="PRK06545.2-4"/>
    <property type="match status" value="1"/>
</dbReference>
<dbReference type="SUPFAM" id="SSF51735">
    <property type="entry name" value="NAD(P)-binding Rossmann-fold domains"/>
    <property type="match status" value="1"/>
</dbReference>
<dbReference type="InterPro" id="IPR050812">
    <property type="entry name" value="Preph/Arog_dehydrog"/>
</dbReference>
<keyword evidence="7" id="KW-1185">Reference proteome</keyword>
<dbReference type="SUPFAM" id="SSF48179">
    <property type="entry name" value="6-phosphogluconate dehydrogenase C-terminal domain-like"/>
    <property type="match status" value="1"/>
</dbReference>
<evidence type="ECO:0000256" key="1">
    <source>
        <dbReference type="ARBA" id="ARBA00007964"/>
    </source>
</evidence>
<evidence type="ECO:0000256" key="4">
    <source>
        <dbReference type="ARBA" id="ARBA00029440"/>
    </source>
</evidence>
<dbReference type="InterPro" id="IPR046825">
    <property type="entry name" value="PDH_C"/>
</dbReference>
<dbReference type="InterPro" id="IPR045865">
    <property type="entry name" value="ACT-like_dom_sf"/>
</dbReference>
<proteinExistence type="inferred from homology"/>
<dbReference type="Pfam" id="PF02153">
    <property type="entry name" value="PDH_N"/>
    <property type="match status" value="1"/>
</dbReference>
<dbReference type="GO" id="GO:0070403">
    <property type="term" value="F:NAD+ binding"/>
    <property type="evidence" value="ECO:0007669"/>
    <property type="project" value="InterPro"/>
</dbReference>
<sequence>MSGAEAPAQGPRAMATRGPVLVIGSGLLGASLGLALRAGGVEVLLEDASPTSLRLAQDIGAGRPLSDWAADTGEQREAGPHLVVVATPPDVADRCVVHALRAYPRAFVTDVASVKDAVMSDALAELGRQGMAEAGARYVGSHPMAGRERSGAGAADADLFYGRPWVVVAHEGSSPEAVLAVRALASDVGGVPMEMTAPMHDRSVALVSHVPQLVSSMLAARLGDAPPEALSLAGQGLRDTARIAASDPRLWTAILAGNAGPVAEVLRGIQRDLDDLVTHLDAAARLGPLRGGSVGAINRVMEAGNRGVARIPGKHGGAPRRYAELEVLIPDSPGEMGRLFSELGGAGVSIEDFVLEHSAGQQVGVGRIMIDPSAMERAVEVLEARAWRLIPH</sequence>
<dbReference type="OrthoDB" id="9802008at2"/>
<dbReference type="PROSITE" id="PS51176">
    <property type="entry name" value="PDH_ADH"/>
    <property type="match status" value="1"/>
</dbReference>
<dbReference type="EMBL" id="CP017298">
    <property type="protein sequence ID" value="AOS46530.1"/>
    <property type="molecule type" value="Genomic_DNA"/>
</dbReference>
<dbReference type="Gene3D" id="3.40.50.720">
    <property type="entry name" value="NAD(P)-binding Rossmann-like Domain"/>
    <property type="match status" value="1"/>
</dbReference>
<dbReference type="STRING" id="178339.BH719_00295"/>
<dbReference type="Gene3D" id="1.10.3660.10">
    <property type="entry name" value="6-phosphogluconate dehydrogenase C-terminal like domain"/>
    <property type="match status" value="1"/>
</dbReference>
<dbReference type="SUPFAM" id="SSF55021">
    <property type="entry name" value="ACT-like"/>
    <property type="match status" value="1"/>
</dbReference>
<dbReference type="GO" id="GO:0004665">
    <property type="term" value="F:prephenate dehydrogenase (NADP+) activity"/>
    <property type="evidence" value="ECO:0007669"/>
    <property type="project" value="InterPro"/>
</dbReference>
<evidence type="ECO:0000256" key="2">
    <source>
        <dbReference type="ARBA" id="ARBA00023002"/>
    </source>
</evidence>
<name>A0A1D8B069_9ACTO</name>
<dbReference type="InterPro" id="IPR036291">
    <property type="entry name" value="NAD(P)-bd_dom_sf"/>
</dbReference>
<reference evidence="6 7" key="1">
    <citation type="submission" date="2016-09" db="EMBL/GenBank/DDBJ databases">
        <title>Complete genome sequence of Actinomyces hongkongensis HKU8.</title>
        <authorList>
            <person name="Gao Y.-X."/>
            <person name="Zhou Y.-Y."/>
            <person name="Xie Y."/>
            <person name="Wang M."/>
            <person name="Wang S.-J."/>
            <person name="Shen S.-G."/>
        </authorList>
    </citation>
    <scope>NUCLEOTIDE SEQUENCE [LARGE SCALE GENOMIC DNA]</scope>
    <source>
        <strain evidence="6 7">HKU8</strain>
    </source>
</reference>
<protein>
    <submittedName>
        <fullName evidence="6">Prephenate dehydrogenase</fullName>
    </submittedName>
</protein>
<evidence type="ECO:0000313" key="6">
    <source>
        <dbReference type="EMBL" id="AOS46530.1"/>
    </source>
</evidence>
<dbReference type="Proteomes" id="UP000095214">
    <property type="component" value="Chromosome"/>
</dbReference>
<dbReference type="InterPro" id="IPR046826">
    <property type="entry name" value="PDH_N"/>
</dbReference>
<keyword evidence="3" id="KW-0028">Amino-acid biosynthesis</keyword>
<gene>
    <name evidence="6" type="ORF">BH719_00295</name>
</gene>
<evidence type="ECO:0000313" key="7">
    <source>
        <dbReference type="Proteomes" id="UP000095214"/>
    </source>
</evidence>
<dbReference type="NCBIfam" id="NF005111">
    <property type="entry name" value="PRK06545.2-3"/>
    <property type="match status" value="1"/>
</dbReference>
<accession>A0A1D8B069</accession>
<keyword evidence="2" id="KW-0560">Oxidoreductase</keyword>
<dbReference type="AlphaFoldDB" id="A0A1D8B069"/>
<dbReference type="GO" id="GO:0006571">
    <property type="term" value="P:tyrosine biosynthetic process"/>
    <property type="evidence" value="ECO:0007669"/>
    <property type="project" value="InterPro"/>
</dbReference>
<dbReference type="PANTHER" id="PTHR21363:SF0">
    <property type="entry name" value="PREPHENATE DEHYDROGENASE [NADP(+)]"/>
    <property type="match status" value="1"/>
</dbReference>
<dbReference type="InterPro" id="IPR003099">
    <property type="entry name" value="Prephen_DH"/>
</dbReference>
<organism evidence="6 7">
    <name type="scientific">Pauljensenia hongkongensis</name>
    <dbReference type="NCBI Taxonomy" id="178339"/>
    <lineage>
        <taxon>Bacteria</taxon>
        <taxon>Bacillati</taxon>
        <taxon>Actinomycetota</taxon>
        <taxon>Actinomycetes</taxon>
        <taxon>Actinomycetales</taxon>
        <taxon>Actinomycetaceae</taxon>
        <taxon>Pauljensenia</taxon>
    </lineage>
</organism>
<dbReference type="PANTHER" id="PTHR21363">
    <property type="entry name" value="PREPHENATE DEHYDROGENASE"/>
    <property type="match status" value="1"/>
</dbReference>
<comment type="pathway">
    <text evidence="4">Amino-acid biosynthesis.</text>
</comment>
<dbReference type="Pfam" id="PF20463">
    <property type="entry name" value="PDH_C"/>
    <property type="match status" value="1"/>
</dbReference>
<feature type="domain" description="Prephenate/arogenate dehydrogenase" evidence="5">
    <location>
        <begin position="18"/>
        <end position="310"/>
    </location>
</feature>
<evidence type="ECO:0000259" key="5">
    <source>
        <dbReference type="PROSITE" id="PS51176"/>
    </source>
</evidence>
<keyword evidence="3" id="KW-0057">Aromatic amino acid biosynthesis</keyword>
<comment type="similarity">
    <text evidence="1">Belongs to the prephenate/arogenate dehydrogenase family.</text>
</comment>
<dbReference type="KEGG" id="phon:BH719_00295"/>
<dbReference type="GO" id="GO:0008977">
    <property type="term" value="F:prephenate dehydrogenase (NAD+) activity"/>
    <property type="evidence" value="ECO:0007669"/>
    <property type="project" value="InterPro"/>
</dbReference>
<dbReference type="InterPro" id="IPR008927">
    <property type="entry name" value="6-PGluconate_DH-like_C_sf"/>
</dbReference>
<evidence type="ECO:0000256" key="3">
    <source>
        <dbReference type="ARBA" id="ARBA00023141"/>
    </source>
</evidence>